<gene>
    <name evidence="8" type="ORF">SAMN05192569_101058</name>
</gene>
<evidence type="ECO:0000256" key="6">
    <source>
        <dbReference type="ARBA" id="ARBA00022777"/>
    </source>
</evidence>
<evidence type="ECO:0000256" key="3">
    <source>
        <dbReference type="ARBA" id="ARBA00022597"/>
    </source>
</evidence>
<dbReference type="InterPro" id="IPR001127">
    <property type="entry name" value="PTS_EIIA_1_perm"/>
</dbReference>
<dbReference type="NCBIfam" id="TIGR00830">
    <property type="entry name" value="PTBA"/>
    <property type="match status" value="1"/>
</dbReference>
<keyword evidence="9" id="KW-1185">Reference proteome</keyword>
<dbReference type="STRING" id="186116.SAMN05192569_101058"/>
<keyword evidence="4" id="KW-0808">Transferase</keyword>
<keyword evidence="6" id="KW-0418">Kinase</keyword>
<evidence type="ECO:0000256" key="4">
    <source>
        <dbReference type="ARBA" id="ARBA00022679"/>
    </source>
</evidence>
<protein>
    <submittedName>
        <fullName evidence="8">PTS system IIA component, Glc family</fullName>
    </submittedName>
</protein>
<feature type="domain" description="PTS EIIA type-1" evidence="7">
    <location>
        <begin position="37"/>
        <end position="141"/>
    </location>
</feature>
<dbReference type="Pfam" id="PF00358">
    <property type="entry name" value="PTS_EIIA_1"/>
    <property type="match status" value="1"/>
</dbReference>
<dbReference type="GO" id="GO:0009401">
    <property type="term" value="P:phosphoenolpyruvate-dependent sugar phosphotransferase system"/>
    <property type="evidence" value="ECO:0007669"/>
    <property type="project" value="UniProtKB-KW"/>
</dbReference>
<comment type="subcellular location">
    <subcellularLocation>
        <location evidence="1">Cytoplasm</location>
    </subcellularLocation>
</comment>
<reference evidence="9" key="1">
    <citation type="submission" date="2016-10" db="EMBL/GenBank/DDBJ databases">
        <authorList>
            <person name="Varghese N."/>
            <person name="Submissions S."/>
        </authorList>
    </citation>
    <scope>NUCLEOTIDE SEQUENCE [LARGE SCALE GENOMIC DNA]</scope>
    <source>
        <strain evidence="9">M1</strain>
    </source>
</reference>
<keyword evidence="3" id="KW-0762">Sugar transport</keyword>
<accession>A0A1I0T283</accession>
<dbReference type="PANTHER" id="PTHR45008:SF1">
    <property type="entry name" value="PTS SYSTEM GLUCOSE-SPECIFIC EIIA COMPONENT"/>
    <property type="match status" value="1"/>
</dbReference>
<proteinExistence type="predicted"/>
<evidence type="ECO:0000256" key="2">
    <source>
        <dbReference type="ARBA" id="ARBA00022448"/>
    </source>
</evidence>
<dbReference type="EMBL" id="FOJS01000010">
    <property type="protein sequence ID" value="SFA45879.1"/>
    <property type="molecule type" value="Genomic_DNA"/>
</dbReference>
<dbReference type="Proteomes" id="UP000198650">
    <property type="component" value="Unassembled WGS sequence"/>
</dbReference>
<keyword evidence="2" id="KW-0813">Transport</keyword>
<dbReference type="InterPro" id="IPR050890">
    <property type="entry name" value="PTS_EIIA_component"/>
</dbReference>
<dbReference type="FunFam" id="2.70.70.10:FF:000001">
    <property type="entry name" value="PTS system glucose-specific IIA component"/>
    <property type="match status" value="1"/>
</dbReference>
<keyword evidence="5" id="KW-0598">Phosphotransferase system</keyword>
<dbReference type="Gene3D" id="2.70.70.10">
    <property type="entry name" value="Glucose Permease (Domain IIA)"/>
    <property type="match status" value="1"/>
</dbReference>
<dbReference type="PANTHER" id="PTHR45008">
    <property type="entry name" value="PTS SYSTEM GLUCOSE-SPECIFIC EIIA COMPONENT"/>
    <property type="match status" value="1"/>
</dbReference>
<evidence type="ECO:0000256" key="1">
    <source>
        <dbReference type="ARBA" id="ARBA00004496"/>
    </source>
</evidence>
<sequence>MGEEMLKKLFSKKIETRVVEIYSPLDGEAIPLEEVPDPVFAQKMMGDGLAIIPKNGKVVSPINGKVVQIFPTKHAVGLVSEEGLEILIHIGLETVELNGEGFEVEVNVGETVKVGDLLLNVDLDYLEQKHKEIVTPIVITNMFDKVGDLEYVEKNNAVTRGDVIMKCSVKVI</sequence>
<dbReference type="AlphaFoldDB" id="A0A1I0T283"/>
<dbReference type="InterPro" id="IPR011055">
    <property type="entry name" value="Dup_hybrid_motif"/>
</dbReference>
<dbReference type="PROSITE" id="PS51093">
    <property type="entry name" value="PTS_EIIA_TYPE_1"/>
    <property type="match status" value="1"/>
</dbReference>
<dbReference type="GO" id="GO:0016301">
    <property type="term" value="F:kinase activity"/>
    <property type="evidence" value="ECO:0007669"/>
    <property type="project" value="UniProtKB-KW"/>
</dbReference>
<evidence type="ECO:0000256" key="5">
    <source>
        <dbReference type="ARBA" id="ARBA00022683"/>
    </source>
</evidence>
<evidence type="ECO:0000313" key="8">
    <source>
        <dbReference type="EMBL" id="SFA45879.1"/>
    </source>
</evidence>
<dbReference type="SUPFAM" id="SSF51261">
    <property type="entry name" value="Duplicated hybrid motif"/>
    <property type="match status" value="1"/>
</dbReference>
<organism evidence="8 9">
    <name type="scientific">Parageobacillus thermantarcticus</name>
    <dbReference type="NCBI Taxonomy" id="186116"/>
    <lineage>
        <taxon>Bacteria</taxon>
        <taxon>Bacillati</taxon>
        <taxon>Bacillota</taxon>
        <taxon>Bacilli</taxon>
        <taxon>Bacillales</taxon>
        <taxon>Anoxybacillaceae</taxon>
        <taxon>Parageobacillus</taxon>
    </lineage>
</organism>
<evidence type="ECO:0000313" key="9">
    <source>
        <dbReference type="Proteomes" id="UP000198650"/>
    </source>
</evidence>
<dbReference type="GO" id="GO:0005737">
    <property type="term" value="C:cytoplasm"/>
    <property type="evidence" value="ECO:0007669"/>
    <property type="project" value="UniProtKB-SubCell"/>
</dbReference>
<evidence type="ECO:0000259" key="7">
    <source>
        <dbReference type="PROSITE" id="PS51093"/>
    </source>
</evidence>
<name>A0A1I0T283_9BACL</name>
<dbReference type="PROSITE" id="PS00371">
    <property type="entry name" value="PTS_EIIA_TYPE_1_HIS"/>
    <property type="match status" value="1"/>
</dbReference>